<dbReference type="PANTHER" id="PTHR43130:SF7">
    <property type="entry name" value="DJ-1_PFPI DOMAIN-CONTAINING PROTEIN"/>
    <property type="match status" value="1"/>
</dbReference>
<accession>A0A409W3E4</accession>
<dbReference type="STRING" id="93625.A0A409W3E4"/>
<dbReference type="PANTHER" id="PTHR43130">
    <property type="entry name" value="ARAC-FAMILY TRANSCRIPTIONAL REGULATOR"/>
    <property type="match status" value="1"/>
</dbReference>
<dbReference type="OrthoDB" id="543156at2759"/>
<dbReference type="InterPro" id="IPR052158">
    <property type="entry name" value="INH-QAR"/>
</dbReference>
<feature type="domain" description="DJ-1/PfpI" evidence="1">
    <location>
        <begin position="44"/>
        <end position="191"/>
    </location>
</feature>
<dbReference type="InterPro" id="IPR002818">
    <property type="entry name" value="DJ-1/PfpI"/>
</dbReference>
<evidence type="ECO:0000313" key="3">
    <source>
        <dbReference type="Proteomes" id="UP000283269"/>
    </source>
</evidence>
<protein>
    <recommendedName>
        <fullName evidence="1">DJ-1/PfpI domain-containing protein</fullName>
    </recommendedName>
</protein>
<dbReference type="Gene3D" id="3.40.50.880">
    <property type="match status" value="1"/>
</dbReference>
<evidence type="ECO:0000259" key="1">
    <source>
        <dbReference type="Pfam" id="PF01965"/>
    </source>
</evidence>
<comment type="caution">
    <text evidence="2">The sequence shown here is derived from an EMBL/GenBank/DDBJ whole genome shotgun (WGS) entry which is preliminary data.</text>
</comment>
<keyword evidence="3" id="KW-1185">Reference proteome</keyword>
<dbReference type="InParanoid" id="A0A409W3E4"/>
<dbReference type="EMBL" id="NHYD01003785">
    <property type="protein sequence ID" value="PPQ73031.1"/>
    <property type="molecule type" value="Genomic_DNA"/>
</dbReference>
<evidence type="ECO:0000313" key="2">
    <source>
        <dbReference type="EMBL" id="PPQ73031.1"/>
    </source>
</evidence>
<reference evidence="2 3" key="1">
    <citation type="journal article" date="2018" name="Evol. Lett.">
        <title>Horizontal gene cluster transfer increased hallucinogenic mushroom diversity.</title>
        <authorList>
            <person name="Reynolds H.T."/>
            <person name="Vijayakumar V."/>
            <person name="Gluck-Thaler E."/>
            <person name="Korotkin H.B."/>
            <person name="Matheny P.B."/>
            <person name="Slot J.C."/>
        </authorList>
    </citation>
    <scope>NUCLEOTIDE SEQUENCE [LARGE SCALE GENOMIC DNA]</scope>
    <source>
        <strain evidence="2 3">2631</strain>
    </source>
</reference>
<dbReference type="AlphaFoldDB" id="A0A409W3E4"/>
<organism evidence="2 3">
    <name type="scientific">Psilocybe cyanescens</name>
    <dbReference type="NCBI Taxonomy" id="93625"/>
    <lineage>
        <taxon>Eukaryota</taxon>
        <taxon>Fungi</taxon>
        <taxon>Dikarya</taxon>
        <taxon>Basidiomycota</taxon>
        <taxon>Agaricomycotina</taxon>
        <taxon>Agaricomycetes</taxon>
        <taxon>Agaricomycetidae</taxon>
        <taxon>Agaricales</taxon>
        <taxon>Agaricineae</taxon>
        <taxon>Strophariaceae</taxon>
        <taxon>Psilocybe</taxon>
    </lineage>
</organism>
<gene>
    <name evidence="2" type="ORF">CVT25_007581</name>
</gene>
<dbReference type="Proteomes" id="UP000283269">
    <property type="component" value="Unassembled WGS sequence"/>
</dbReference>
<name>A0A409W3E4_PSICY</name>
<dbReference type="InterPro" id="IPR029062">
    <property type="entry name" value="Class_I_gatase-like"/>
</dbReference>
<dbReference type="SUPFAM" id="SSF52317">
    <property type="entry name" value="Class I glutamine amidotransferase-like"/>
    <property type="match status" value="1"/>
</dbReference>
<feature type="non-terminal residue" evidence="2">
    <location>
        <position position="220"/>
    </location>
</feature>
<dbReference type="Pfam" id="PF01965">
    <property type="entry name" value="DJ-1_PfpI"/>
    <property type="match status" value="1"/>
</dbReference>
<sequence>MSPPELNIGLILFPSYQWLDAAGCVDYLYNHSRTALAPLFESNPALVAKAPTMNWHYISSDRSLVQATSGPPQLPTATYDDCPALDIIIIPGPDPYLQPPTGFIPFIQKRYADPQLKALLMVCTASIIVAHAGILDGHQVCSNKFILRDMSAAGTLNKKVKWIGDRRWILDGKLWSAGGVTCGIDLASEFARVHFDPEIVQAAMDISEYKPNPAQPDYFS</sequence>
<proteinExistence type="predicted"/>